<dbReference type="SUPFAM" id="SSF56204">
    <property type="entry name" value="Hect, E3 ligase catalytic domain"/>
    <property type="match status" value="1"/>
</dbReference>
<dbReference type="InterPro" id="IPR000569">
    <property type="entry name" value="HECT_dom"/>
</dbReference>
<keyword evidence="4 5" id="KW-0833">Ubl conjugation pathway</keyword>
<gene>
    <name evidence="7" type="ORF">CANVERA_P4084</name>
</gene>
<comment type="caution">
    <text evidence="7">The sequence shown here is derived from an EMBL/GenBank/DDBJ whole genome shotgun (WGS) entry which is preliminary data.</text>
</comment>
<evidence type="ECO:0000256" key="2">
    <source>
        <dbReference type="ARBA" id="ARBA00012485"/>
    </source>
</evidence>
<evidence type="ECO:0000256" key="3">
    <source>
        <dbReference type="ARBA" id="ARBA00022679"/>
    </source>
</evidence>
<dbReference type="SMART" id="SM00119">
    <property type="entry name" value="HECTc"/>
    <property type="match status" value="1"/>
</dbReference>
<dbReference type="PROSITE" id="PS50237">
    <property type="entry name" value="HECT"/>
    <property type="match status" value="1"/>
</dbReference>
<dbReference type="FunFam" id="3.30.2410.10:FF:000011">
    <property type="entry name" value="Putative Ubiquitin-protein ligase E3C"/>
    <property type="match status" value="1"/>
</dbReference>
<keyword evidence="3" id="KW-0808">Transferase</keyword>
<dbReference type="PANTHER" id="PTHR45700:SF2">
    <property type="entry name" value="UBIQUITIN-PROTEIN LIGASE E3C"/>
    <property type="match status" value="1"/>
</dbReference>
<dbReference type="Gene3D" id="3.30.2410.10">
    <property type="entry name" value="Hect, E3 ligase catalytic domain"/>
    <property type="match status" value="1"/>
</dbReference>
<keyword evidence="8" id="KW-1185">Reference proteome</keyword>
<proteinExistence type="predicted"/>
<dbReference type="CDD" id="cd00078">
    <property type="entry name" value="HECTc"/>
    <property type="match status" value="1"/>
</dbReference>
<accession>A0A9W4XEM9</accession>
<dbReference type="InterPro" id="IPR035983">
    <property type="entry name" value="Hect_E3_ubiquitin_ligase"/>
</dbReference>
<comment type="catalytic activity">
    <reaction evidence="1">
        <text>S-ubiquitinyl-[E2 ubiquitin-conjugating enzyme]-L-cysteine + [acceptor protein]-L-lysine = [E2 ubiquitin-conjugating enzyme]-L-cysteine + N(6)-ubiquitinyl-[acceptor protein]-L-lysine.</text>
        <dbReference type="EC" id="2.3.2.26"/>
    </reaction>
</comment>
<dbReference type="GO" id="GO:0000209">
    <property type="term" value="P:protein polyubiquitination"/>
    <property type="evidence" value="ECO:0007669"/>
    <property type="project" value="InterPro"/>
</dbReference>
<protein>
    <recommendedName>
        <fullName evidence="2">HECT-type E3 ubiquitin transferase</fullName>
        <ecNumber evidence="2">2.3.2.26</ecNumber>
    </recommendedName>
</protein>
<dbReference type="PANTHER" id="PTHR45700">
    <property type="entry name" value="UBIQUITIN-PROTEIN LIGASE E3C"/>
    <property type="match status" value="1"/>
</dbReference>
<dbReference type="Pfam" id="PF00632">
    <property type="entry name" value="HECT"/>
    <property type="match status" value="1"/>
</dbReference>
<dbReference type="AlphaFoldDB" id="A0A9W4XEM9"/>
<dbReference type="GO" id="GO:0006511">
    <property type="term" value="P:ubiquitin-dependent protein catabolic process"/>
    <property type="evidence" value="ECO:0007669"/>
    <property type="project" value="TreeGrafter"/>
</dbReference>
<feature type="active site" description="Glycyl thioester intermediate" evidence="5">
    <location>
        <position position="734"/>
    </location>
</feature>
<dbReference type="Gene3D" id="3.90.1750.10">
    <property type="entry name" value="Hect, E3 ligase catalytic domains"/>
    <property type="match status" value="1"/>
</dbReference>
<evidence type="ECO:0000313" key="7">
    <source>
        <dbReference type="EMBL" id="CAI5759573.1"/>
    </source>
</evidence>
<dbReference type="OrthoDB" id="8068875at2759"/>
<dbReference type="EMBL" id="CANTUO010000004">
    <property type="protein sequence ID" value="CAI5759573.1"/>
    <property type="molecule type" value="Genomic_DNA"/>
</dbReference>
<sequence length="766" mass="89570">MVNYYKLLRDDNAISMLFNVGKFDLSQSTFNNFVQVLSLDCFDNPTTRYLDILRKNLGNNAGGLKNFDERTLIKMLSNYLLLHGDDKYVEVDYLIISEFLQNISSSLINQIEQENEDEIEHRHTLHIEQGTLTNLEALHTSSFIQGCISLLINENLDQRKIALIILSKLINLFPTLKNKVCMLISITPNCYSWFFRTIKQDAIFKHFTTTGQDYIEKEQFTNKSFWSVVYLFQETYSYWLIVSNDLESFADDKLTINQVVEFLEFSKTLCLTLIFNRTDSKLLKNISILLLNQLYLKNLRLKFLDQEFWSPKKLTFNIDPLIRIIAEEEEKDDDESENEEIINHKISFDSYSKVEVLKKLPFFIEFKDRVRIFQALIELDRSEIFNENNFFFMDDFQNKLIGKIRRFNLLQDAFEAFGKTGSKFKNRLQVEFYNEYGPEVGIDGGGITKEFLTSVVNEGFKPGDLFKETSENQLYPDAKIYEKLFLKIDADKQQENLQYLRFLGMIVGKCLYENVLINVSFAPFFLNKWCNENLKNSINDLNYLDSELFKNLIKLTQMSSKEIDQLDLNFSLSEKIDKQIYNFELIPNGHNQQVTSMNILNYIHQLSNFKLNQCLKIQSNYFLQGLFTIISKNWLKMFDANELQMLISGNEENNVNIMDWQNNVEYGGYLENDLTVQLFWNCVEEMSMDEKFKLIKFVTSVNRAPLLGFGALNPKFGIRNGGRDISRLPTASTCVNLLKLPDYQNKEILREKLLYAINTEAGFDLS</sequence>
<reference evidence="7" key="1">
    <citation type="submission" date="2022-12" db="EMBL/GenBank/DDBJ databases">
        <authorList>
            <person name="Brejova B."/>
        </authorList>
    </citation>
    <scope>NUCLEOTIDE SEQUENCE</scope>
</reference>
<dbReference type="InterPro" id="IPR044611">
    <property type="entry name" value="E3A/B/C-like"/>
</dbReference>
<dbReference type="Proteomes" id="UP001152885">
    <property type="component" value="Unassembled WGS sequence"/>
</dbReference>
<evidence type="ECO:0000256" key="4">
    <source>
        <dbReference type="ARBA" id="ARBA00022786"/>
    </source>
</evidence>
<name>A0A9W4XEM9_9ASCO</name>
<evidence type="ECO:0000259" key="6">
    <source>
        <dbReference type="PROSITE" id="PS50237"/>
    </source>
</evidence>
<organism evidence="7 8">
    <name type="scientific">Candida verbasci</name>
    <dbReference type="NCBI Taxonomy" id="1227364"/>
    <lineage>
        <taxon>Eukaryota</taxon>
        <taxon>Fungi</taxon>
        <taxon>Dikarya</taxon>
        <taxon>Ascomycota</taxon>
        <taxon>Saccharomycotina</taxon>
        <taxon>Pichiomycetes</taxon>
        <taxon>Debaryomycetaceae</taxon>
        <taxon>Candida/Lodderomyces clade</taxon>
        <taxon>Candida</taxon>
    </lineage>
</organism>
<evidence type="ECO:0000256" key="5">
    <source>
        <dbReference type="PROSITE-ProRule" id="PRU00104"/>
    </source>
</evidence>
<evidence type="ECO:0000313" key="8">
    <source>
        <dbReference type="Proteomes" id="UP001152885"/>
    </source>
</evidence>
<dbReference type="GO" id="GO:0061630">
    <property type="term" value="F:ubiquitin protein ligase activity"/>
    <property type="evidence" value="ECO:0007669"/>
    <property type="project" value="UniProtKB-EC"/>
</dbReference>
<dbReference type="Gene3D" id="3.30.2160.10">
    <property type="entry name" value="Hect, E3 ligase catalytic domain"/>
    <property type="match status" value="1"/>
</dbReference>
<evidence type="ECO:0000256" key="1">
    <source>
        <dbReference type="ARBA" id="ARBA00000885"/>
    </source>
</evidence>
<feature type="domain" description="HECT" evidence="6">
    <location>
        <begin position="420"/>
        <end position="766"/>
    </location>
</feature>
<dbReference type="EC" id="2.3.2.26" evidence="2"/>